<dbReference type="GO" id="GO:0006958">
    <property type="term" value="P:complement activation, classical pathway"/>
    <property type="evidence" value="ECO:0007669"/>
    <property type="project" value="UniProtKB-KW"/>
</dbReference>
<evidence type="ECO:0000256" key="5">
    <source>
        <dbReference type="ARBA" id="ARBA00022737"/>
    </source>
</evidence>
<evidence type="ECO:0000256" key="6">
    <source>
        <dbReference type="ARBA" id="ARBA00022859"/>
    </source>
</evidence>
<evidence type="ECO:0000256" key="1">
    <source>
        <dbReference type="ARBA" id="ARBA00004498"/>
    </source>
</evidence>
<dbReference type="Pfam" id="PF00386">
    <property type="entry name" value="C1q"/>
    <property type="match status" value="1"/>
</dbReference>
<keyword evidence="3" id="KW-0272">Extracellular matrix</keyword>
<dbReference type="InterPro" id="IPR050392">
    <property type="entry name" value="Collagen/C1q_domain"/>
</dbReference>
<dbReference type="EMBL" id="JQ805142">
    <property type="protein sequence ID" value="AFZ93921.1"/>
    <property type="molecule type" value="Genomic_DNA"/>
</dbReference>
<name>M4IA59_OPLFA</name>
<evidence type="ECO:0000256" key="2">
    <source>
        <dbReference type="ARBA" id="ARBA00022525"/>
    </source>
</evidence>
<gene>
    <name evidence="14" type="primary">RbC1qAL</name>
</gene>
<dbReference type="EMBL" id="JQ805140">
    <property type="protein sequence ID" value="AFZ93919.1"/>
    <property type="molecule type" value="mRNA"/>
</dbReference>
<comment type="subcellular location">
    <subcellularLocation>
        <location evidence="1">Secreted</location>
        <location evidence="1">Extracellular space</location>
        <location evidence="1">Extracellular matrix</location>
    </subcellularLocation>
</comment>
<dbReference type="PRINTS" id="PR00007">
    <property type="entry name" value="COMPLEMNTC1Q"/>
</dbReference>
<evidence type="ECO:0000256" key="8">
    <source>
        <dbReference type="ARBA" id="ARBA00023157"/>
    </source>
</evidence>
<keyword evidence="8" id="KW-1015">Disulfide bond</keyword>
<keyword evidence="6" id="KW-0391">Immunity</keyword>
<keyword evidence="2" id="KW-0964">Secreted</keyword>
<dbReference type="SUPFAM" id="SSF49842">
    <property type="entry name" value="TNF-like"/>
    <property type="match status" value="1"/>
</dbReference>
<keyword evidence="10" id="KW-0379">Hydroxylation</keyword>
<organism evidence="14">
    <name type="scientific">Oplegnathus fasciatus</name>
    <name type="common">Barred knifejaw</name>
    <name type="synonym">Scaradon fasciatus</name>
    <dbReference type="NCBI Taxonomy" id="163134"/>
    <lineage>
        <taxon>Eukaryota</taxon>
        <taxon>Metazoa</taxon>
        <taxon>Chordata</taxon>
        <taxon>Craniata</taxon>
        <taxon>Vertebrata</taxon>
        <taxon>Euteleostomi</taxon>
        <taxon>Actinopterygii</taxon>
        <taxon>Neopterygii</taxon>
        <taxon>Teleostei</taxon>
        <taxon>Neoteleostei</taxon>
        <taxon>Acanthomorphata</taxon>
        <taxon>Eupercaria</taxon>
        <taxon>Centrarchiformes</taxon>
        <taxon>Terapontoidei</taxon>
        <taxon>Oplegnathidae</taxon>
        <taxon>Oplegnathus</taxon>
    </lineage>
</organism>
<reference evidence="14" key="2">
    <citation type="journal article" date="2013" name="Fish Shellfish Immunol.">
        <title>Three complement component 1q genes from rock bream, Oplegnathus fasciatus: genome characterization and potential role in immune response against bacterial and viral infections.</title>
        <authorList>
            <person name="Bathige S.D."/>
            <person name="Whang I."/>
            <person name="Umasuthan N."/>
            <person name="Wickramaarachchi W.D."/>
            <person name="Wan Q."/>
            <person name="Lim B.S."/>
            <person name="Park M.A."/>
            <person name="Lee J."/>
        </authorList>
    </citation>
    <scope>NUCLEOTIDE SEQUENCE</scope>
</reference>
<evidence type="ECO:0000256" key="11">
    <source>
        <dbReference type="SAM" id="MobiDB-lite"/>
    </source>
</evidence>
<evidence type="ECO:0000259" key="13">
    <source>
        <dbReference type="PROSITE" id="PS50871"/>
    </source>
</evidence>
<feature type="signal peptide" evidence="12">
    <location>
        <begin position="1"/>
        <end position="22"/>
    </location>
</feature>
<evidence type="ECO:0000256" key="7">
    <source>
        <dbReference type="ARBA" id="ARBA00022875"/>
    </source>
</evidence>
<evidence type="ECO:0000256" key="3">
    <source>
        <dbReference type="ARBA" id="ARBA00022530"/>
    </source>
</evidence>
<dbReference type="GO" id="GO:0005581">
    <property type="term" value="C:collagen trimer"/>
    <property type="evidence" value="ECO:0007669"/>
    <property type="project" value="UniProtKB-KW"/>
</dbReference>
<evidence type="ECO:0000313" key="14">
    <source>
        <dbReference type="EMBL" id="AFZ93919.1"/>
    </source>
</evidence>
<dbReference type="Gene3D" id="2.60.120.40">
    <property type="match status" value="1"/>
</dbReference>
<keyword evidence="7" id="KW-0180">Complement pathway</keyword>
<evidence type="ECO:0000256" key="9">
    <source>
        <dbReference type="ARBA" id="ARBA00023180"/>
    </source>
</evidence>
<dbReference type="AlphaFoldDB" id="M4IA59"/>
<protein>
    <submittedName>
        <fullName evidence="14">Complement component 1qA-like protein</fullName>
    </submittedName>
</protein>
<keyword evidence="12" id="KW-0732">Signal</keyword>
<dbReference type="PANTHER" id="PTHR15427:SF26">
    <property type="entry name" value="COMPLEMENT C1Q SUBCOMPONENT SUBUNIT A"/>
    <property type="match status" value="1"/>
</dbReference>
<feature type="domain" description="C1q" evidence="13">
    <location>
        <begin position="118"/>
        <end position="260"/>
    </location>
</feature>
<keyword evidence="4" id="KW-0399">Innate immunity</keyword>
<dbReference type="SMART" id="SM00110">
    <property type="entry name" value="C1Q"/>
    <property type="match status" value="1"/>
</dbReference>
<keyword evidence="9" id="KW-0325">Glycoprotein</keyword>
<dbReference type="GO" id="GO:0045087">
    <property type="term" value="P:innate immune response"/>
    <property type="evidence" value="ECO:0007669"/>
    <property type="project" value="UniProtKB-KW"/>
</dbReference>
<feature type="chain" id="PRO_5010971226" evidence="12">
    <location>
        <begin position="23"/>
        <end position="260"/>
    </location>
</feature>
<keyword evidence="5" id="KW-0677">Repeat</keyword>
<sequence length="260" mass="27795">MGGYYGLAVLVGVALLLTTGQCDVGCRGMDGHAGEKGAPGRNGWPGLKGEKGEPAVMRDGLMDAGVLLRLKGEEGSRGLQGVMGAKGYRGDLGTVGLPGIPGRPGAEGKSIGHGQHSPQQARSAFSVMRTDHSYPPFNQRVTYQNTVVNKPVDFNAATGQFTCRVPGVYYFTFHSVAKVSICLRIASDALSNKLGFCDYNTANHNRNHDQVLSGGVVLQLTAGQKVWLESFKDQQTDADARDTREKQIIFSGFLLFSNSE</sequence>
<feature type="region of interest" description="Disordered" evidence="11">
    <location>
        <begin position="30"/>
        <end position="50"/>
    </location>
</feature>
<dbReference type="InterPro" id="IPR008983">
    <property type="entry name" value="Tumour_necrosis_fac-like_dom"/>
</dbReference>
<proteinExistence type="evidence at transcript level"/>
<accession>M4IA59</accession>
<dbReference type="InterPro" id="IPR001073">
    <property type="entry name" value="C1q_dom"/>
</dbReference>
<evidence type="ECO:0000256" key="10">
    <source>
        <dbReference type="ARBA" id="ARBA00023278"/>
    </source>
</evidence>
<evidence type="ECO:0000256" key="12">
    <source>
        <dbReference type="SAM" id="SignalP"/>
    </source>
</evidence>
<reference evidence="14" key="1">
    <citation type="submission" date="2012-03" db="EMBL/GenBank/DDBJ databases">
        <authorList>
            <person name="Bathige S.D.N.K."/>
            <person name="Whang I."/>
            <person name="Lee J."/>
        </authorList>
    </citation>
    <scope>NUCLEOTIDE SEQUENCE</scope>
</reference>
<dbReference type="PROSITE" id="PS50871">
    <property type="entry name" value="C1Q"/>
    <property type="match status" value="1"/>
</dbReference>
<evidence type="ECO:0000256" key="4">
    <source>
        <dbReference type="ARBA" id="ARBA00022588"/>
    </source>
</evidence>
<dbReference type="PANTHER" id="PTHR15427">
    <property type="entry name" value="EMILIN ELASTIN MICROFIBRIL INTERFACE-LOCATED PROTEIN ELASTIN MICROFIBRIL INTERFACER"/>
    <property type="match status" value="1"/>
</dbReference>